<dbReference type="EMBL" id="RJVP01000001">
    <property type="protein sequence ID" value="ROH88503.1"/>
    <property type="molecule type" value="Genomic_DNA"/>
</dbReference>
<dbReference type="RefSeq" id="WP_123236494.1">
    <property type="nucleotide sequence ID" value="NZ_RJVP01000001.1"/>
</dbReference>
<evidence type="ECO:0000259" key="2">
    <source>
        <dbReference type="Pfam" id="PF16747"/>
    </source>
</evidence>
<comment type="caution">
    <text evidence="3">The sequence shown here is derived from an EMBL/GenBank/DDBJ whole genome shotgun (WGS) entry which is preliminary data.</text>
</comment>
<evidence type="ECO:0000256" key="1">
    <source>
        <dbReference type="SAM" id="SignalP"/>
    </source>
</evidence>
<dbReference type="InterPro" id="IPR031939">
    <property type="entry name" value="Adhesin_E-like"/>
</dbReference>
<dbReference type="AlphaFoldDB" id="A0A3N0V6Z6"/>
<protein>
    <recommendedName>
        <fullName evidence="2">Surface-adhesin protein E-like domain-containing protein</fullName>
    </recommendedName>
</protein>
<evidence type="ECO:0000313" key="4">
    <source>
        <dbReference type="Proteomes" id="UP000275137"/>
    </source>
</evidence>
<organism evidence="3 4">
    <name type="scientific">Pseudomethylobacillus aquaticus</name>
    <dbReference type="NCBI Taxonomy" id="2676064"/>
    <lineage>
        <taxon>Bacteria</taxon>
        <taxon>Pseudomonadati</taxon>
        <taxon>Pseudomonadota</taxon>
        <taxon>Betaproteobacteria</taxon>
        <taxon>Nitrosomonadales</taxon>
        <taxon>Methylophilaceae</taxon>
        <taxon>Pseudomethylobacillus</taxon>
    </lineage>
</organism>
<keyword evidence="1" id="KW-0732">Signal</keyword>
<accession>A0A3N0V6Z6</accession>
<dbReference type="Proteomes" id="UP000275137">
    <property type="component" value="Unassembled WGS sequence"/>
</dbReference>
<feature type="chain" id="PRO_5018082133" description="Surface-adhesin protein E-like domain-containing protein" evidence="1">
    <location>
        <begin position="23"/>
        <end position="319"/>
    </location>
</feature>
<feature type="signal peptide" evidence="1">
    <location>
        <begin position="1"/>
        <end position="22"/>
    </location>
</feature>
<proteinExistence type="predicted"/>
<dbReference type="Pfam" id="PF16747">
    <property type="entry name" value="Adhesin_E"/>
    <property type="match status" value="1"/>
</dbReference>
<gene>
    <name evidence="3" type="ORF">ED236_03380</name>
</gene>
<name>A0A3N0V6Z6_9PROT</name>
<evidence type="ECO:0000313" key="3">
    <source>
        <dbReference type="EMBL" id="ROH88503.1"/>
    </source>
</evidence>
<sequence length="319" mass="35005">MRSALAAMLLHAVLLTSPAAWADWQAVGKSVAGEYFIDPDTVQMQPEQRSFTIMTRVVQADGGVWNTQMQVDCANKQYRYLRGGRTFNKREFDRFDQPQSVQAIAADSLPDQLRQAYCEAAGASAQVAASPSSNSAEPQWELLATSKQGEVYFDPASLLRSTDQQAFRINTRVIKPAEQETSLSTLSFDCASDTFRILSLSQIRQGKPVQVFGRAQAPVPTSRTETLGRLSAMFCAKADTLPANSAATISTACQQQMDKLKKLEVTIQKAVDSGKLACSQSMAFIQDLQGIAQQVRQQQCPVGDLSEYIQSVAEVECRK</sequence>
<feature type="domain" description="Surface-adhesin protein E-like" evidence="2">
    <location>
        <begin position="24"/>
        <end position="119"/>
    </location>
</feature>
<keyword evidence="4" id="KW-1185">Reference proteome</keyword>
<reference evidence="3 4" key="1">
    <citation type="submission" date="2018-10" db="EMBL/GenBank/DDBJ databases">
        <authorList>
            <person name="Chen W.-M."/>
        </authorList>
    </citation>
    <scope>NUCLEOTIDE SEQUENCE [LARGE SCALE GENOMIC DNA]</scope>
    <source>
        <strain evidence="3 4">H-5</strain>
    </source>
</reference>